<feature type="signal peptide" evidence="2">
    <location>
        <begin position="1"/>
        <end position="20"/>
    </location>
</feature>
<evidence type="ECO:0000256" key="2">
    <source>
        <dbReference type="SAM" id="SignalP"/>
    </source>
</evidence>
<keyword evidence="2" id="KW-0732">Signal</keyword>
<evidence type="ECO:0000313" key="4">
    <source>
        <dbReference type="Proteomes" id="UP001454489"/>
    </source>
</evidence>
<dbReference type="Proteomes" id="UP001454489">
    <property type="component" value="Unassembled WGS sequence"/>
</dbReference>
<feature type="chain" id="PRO_5046277695" evidence="2">
    <location>
        <begin position="21"/>
        <end position="248"/>
    </location>
</feature>
<feature type="compositionally biased region" description="Basic and acidic residues" evidence="1">
    <location>
        <begin position="24"/>
        <end position="65"/>
    </location>
</feature>
<keyword evidence="4" id="KW-1185">Reference proteome</keyword>
<feature type="region of interest" description="Disordered" evidence="1">
    <location>
        <begin position="23"/>
        <end position="65"/>
    </location>
</feature>
<accession>A0ABV1HGQ0</accession>
<evidence type="ECO:0000256" key="1">
    <source>
        <dbReference type="SAM" id="MobiDB-lite"/>
    </source>
</evidence>
<dbReference type="PROSITE" id="PS51257">
    <property type="entry name" value="PROKAR_LIPOPROTEIN"/>
    <property type="match status" value="1"/>
</dbReference>
<organism evidence="3 4">
    <name type="scientific">Maccoyibacter intestinihominis</name>
    <dbReference type="NCBI Taxonomy" id="3133499"/>
    <lineage>
        <taxon>Bacteria</taxon>
        <taxon>Bacillati</taxon>
        <taxon>Bacillota</taxon>
        <taxon>Clostridia</taxon>
        <taxon>Lachnospirales</taxon>
        <taxon>Lachnospiraceae</taxon>
        <taxon>Maccoyibacter</taxon>
    </lineage>
</organism>
<sequence>MKKKIAAMLVIMSLACIQLAGCGQEEKKTEDNKKTETVESKTEKKSETKKDNKKTEKKDSNETDKKITDVKRGTIADGMYKNESFGVSFPVASNMIACTDEQIAQTLNLGTDFLENQETYTAETMEDVMEGALYDTIILFSDNSSSVSVIYEDMDKADSISITEEQYLKAVGNSLTSLNMGYEVEEPTTQDIGGTEFASMTSKTSQYQQTYCIHKVGNYMIEFIFTYTDATEQEVNNFISQIAFESPL</sequence>
<dbReference type="RefSeq" id="WP_353531564.1">
    <property type="nucleotide sequence ID" value="NZ_JBBMEX010000022.1"/>
</dbReference>
<dbReference type="EMBL" id="JBBMEX010000022">
    <property type="protein sequence ID" value="MEQ2558904.1"/>
    <property type="molecule type" value="Genomic_DNA"/>
</dbReference>
<reference evidence="3 4" key="1">
    <citation type="submission" date="2024-03" db="EMBL/GenBank/DDBJ databases">
        <title>Human intestinal bacterial collection.</title>
        <authorList>
            <person name="Pauvert C."/>
            <person name="Hitch T.C.A."/>
            <person name="Clavel T."/>
        </authorList>
    </citation>
    <scope>NUCLEOTIDE SEQUENCE [LARGE SCALE GENOMIC DNA]</scope>
    <source>
        <strain evidence="3 4">CLA-AA-H185</strain>
    </source>
</reference>
<protein>
    <submittedName>
        <fullName evidence="3">Uncharacterized protein</fullName>
    </submittedName>
</protein>
<proteinExistence type="predicted"/>
<gene>
    <name evidence="3" type="ORF">WMO43_13745</name>
</gene>
<comment type="caution">
    <text evidence="3">The sequence shown here is derived from an EMBL/GenBank/DDBJ whole genome shotgun (WGS) entry which is preliminary data.</text>
</comment>
<name>A0ABV1HGQ0_9FIRM</name>
<evidence type="ECO:0000313" key="3">
    <source>
        <dbReference type="EMBL" id="MEQ2558904.1"/>
    </source>
</evidence>